<feature type="transmembrane region" description="Helical" evidence="2">
    <location>
        <begin position="7"/>
        <end position="26"/>
    </location>
</feature>
<evidence type="ECO:0000256" key="2">
    <source>
        <dbReference type="SAM" id="Phobius"/>
    </source>
</evidence>
<feature type="compositionally biased region" description="Polar residues" evidence="1">
    <location>
        <begin position="135"/>
        <end position="144"/>
    </location>
</feature>
<reference evidence="4" key="1">
    <citation type="submission" date="2017-01" db="EMBL/GenBank/DDBJ databases">
        <authorList>
            <person name="Varghese N."/>
            <person name="Submissions S."/>
        </authorList>
    </citation>
    <scope>NUCLEOTIDE SEQUENCE [LARGE SCALE GENOMIC DNA]</scope>
    <source>
        <strain evidence="4">DSM 22306</strain>
    </source>
</reference>
<organism evidence="3 4">
    <name type="scientific">Neptunomonas antarctica</name>
    <dbReference type="NCBI Taxonomy" id="619304"/>
    <lineage>
        <taxon>Bacteria</taxon>
        <taxon>Pseudomonadati</taxon>
        <taxon>Pseudomonadota</taxon>
        <taxon>Gammaproteobacteria</taxon>
        <taxon>Oceanospirillales</taxon>
        <taxon>Oceanospirillaceae</taxon>
        <taxon>Neptunomonas</taxon>
    </lineage>
</organism>
<name>A0A1N7MQA2_9GAMM</name>
<dbReference type="EMBL" id="FTOE01000006">
    <property type="protein sequence ID" value="SIS88111.1"/>
    <property type="molecule type" value="Genomic_DNA"/>
</dbReference>
<accession>A0A1N7MQA2</accession>
<feature type="compositionally biased region" description="Low complexity" evidence="1">
    <location>
        <begin position="122"/>
        <end position="134"/>
    </location>
</feature>
<evidence type="ECO:0008006" key="5">
    <source>
        <dbReference type="Google" id="ProtNLM"/>
    </source>
</evidence>
<keyword evidence="2" id="KW-0472">Membrane</keyword>
<keyword evidence="2" id="KW-1133">Transmembrane helix</keyword>
<dbReference type="STRING" id="619304.SAMN05421760_106252"/>
<evidence type="ECO:0000313" key="3">
    <source>
        <dbReference type="EMBL" id="SIS88111.1"/>
    </source>
</evidence>
<keyword evidence="2" id="KW-0812">Transmembrane</keyword>
<sequence length="197" mass="21688">MTLKNQLFSSLFIVFFCSVGGYFYGLRAANEAHEAQQSKAMAAVEQTLRTYYEQQLATANNSVATLRQEKSALAKAASELEKRIAHVSRPDCPITRGFVGLYNRAIGADLPPSDHATGADRAASTAVTPASSAPQQKQDTTVSDVNQQDILRHVVNYGQRCQSLEAQLIQLIEYEETVYESRRPTGASHPEHTGRDR</sequence>
<dbReference type="RefSeq" id="WP_054340380.1">
    <property type="nucleotide sequence ID" value="NZ_FTOE01000006.1"/>
</dbReference>
<evidence type="ECO:0000313" key="4">
    <source>
        <dbReference type="Proteomes" id="UP000185999"/>
    </source>
</evidence>
<keyword evidence="4" id="KW-1185">Reference proteome</keyword>
<gene>
    <name evidence="3" type="ORF">SAMN05421760_106252</name>
</gene>
<dbReference type="Proteomes" id="UP000185999">
    <property type="component" value="Unassembled WGS sequence"/>
</dbReference>
<feature type="region of interest" description="Disordered" evidence="1">
    <location>
        <begin position="112"/>
        <end position="144"/>
    </location>
</feature>
<proteinExistence type="predicted"/>
<dbReference type="OrthoDB" id="6121516at2"/>
<evidence type="ECO:0000256" key="1">
    <source>
        <dbReference type="SAM" id="MobiDB-lite"/>
    </source>
</evidence>
<protein>
    <recommendedName>
        <fullName evidence="5">Prophage endopeptidase</fullName>
    </recommendedName>
</protein>
<dbReference type="AlphaFoldDB" id="A0A1N7MQA2"/>